<dbReference type="OrthoDB" id="9806540at2"/>
<dbReference type="GO" id="GO:0006974">
    <property type="term" value="P:DNA damage response"/>
    <property type="evidence" value="ECO:0007669"/>
    <property type="project" value="TreeGrafter"/>
</dbReference>
<proteinExistence type="predicted"/>
<dbReference type="InterPro" id="IPR007497">
    <property type="entry name" value="SIMPL/DUF541"/>
</dbReference>
<keyword evidence="1" id="KW-0812">Transmembrane</keyword>
<protein>
    <recommendedName>
        <fullName evidence="4">Periplasmic protein</fullName>
    </recommendedName>
</protein>
<reference evidence="2 3" key="1">
    <citation type="submission" date="2016-12" db="EMBL/GenBank/DDBJ databases">
        <title>Genome sequencing of Methylocaldum marinum.</title>
        <authorList>
            <person name="Takeuchi M."/>
            <person name="Kamagata Y."/>
            <person name="Hiraoka S."/>
            <person name="Oshima K."/>
            <person name="Hattori M."/>
            <person name="Iwasaki W."/>
        </authorList>
    </citation>
    <scope>NUCLEOTIDE SEQUENCE [LARGE SCALE GENOMIC DNA]</scope>
    <source>
        <strain evidence="2 3">S8</strain>
    </source>
</reference>
<dbReference type="PANTHER" id="PTHR34387:SF2">
    <property type="entry name" value="SLR1258 PROTEIN"/>
    <property type="match status" value="1"/>
</dbReference>
<dbReference type="KEGG" id="mmai:sS8_0586"/>
<evidence type="ECO:0000313" key="3">
    <source>
        <dbReference type="Proteomes" id="UP000266313"/>
    </source>
</evidence>
<accession>A0A250KNK5</accession>
<sequence>MNNFGRIEILLATVMLSLGIGVAGYFVGQTLYNAKVGINTAEVKGLAEKRVEADLAHWQIRYTVSGSGTTPVSELYEKSEADRARIVSLILESGFEDAEVSPGVIDYEKKEFRDDKQTLVEERHELVGSIDVETRKVRLVSEVRSKLNRLIAQGLDIQNDAPTYHFTKLNEIKPEMVKEATMNARVAANQFASDAGVKVGGIRDARQGGFVIRDVGEEYGDTKRIEKDVRLVTTITFYLTD</sequence>
<gene>
    <name evidence="2" type="ORF">sS8_0586</name>
</gene>
<dbReference type="AlphaFoldDB" id="A0A250KNK5"/>
<name>A0A250KNK5_9GAMM</name>
<feature type="transmembrane region" description="Helical" evidence="1">
    <location>
        <begin position="7"/>
        <end position="27"/>
    </location>
</feature>
<evidence type="ECO:0008006" key="4">
    <source>
        <dbReference type="Google" id="ProtNLM"/>
    </source>
</evidence>
<organism evidence="2 3">
    <name type="scientific">Methylocaldum marinum</name>
    <dbReference type="NCBI Taxonomy" id="1432792"/>
    <lineage>
        <taxon>Bacteria</taxon>
        <taxon>Pseudomonadati</taxon>
        <taxon>Pseudomonadota</taxon>
        <taxon>Gammaproteobacteria</taxon>
        <taxon>Methylococcales</taxon>
        <taxon>Methylococcaceae</taxon>
        <taxon>Methylocaldum</taxon>
    </lineage>
</organism>
<dbReference type="PIRSF" id="PIRSF029033">
    <property type="entry name" value="UCP029033"/>
    <property type="match status" value="1"/>
</dbReference>
<keyword evidence="1" id="KW-1133">Transmembrane helix</keyword>
<keyword evidence="1" id="KW-0472">Membrane</keyword>
<evidence type="ECO:0000256" key="1">
    <source>
        <dbReference type="SAM" id="Phobius"/>
    </source>
</evidence>
<dbReference type="InterPro" id="IPR016907">
    <property type="entry name" value="UCP029033"/>
</dbReference>
<keyword evidence="3" id="KW-1185">Reference proteome</keyword>
<dbReference type="EMBL" id="AP017928">
    <property type="protein sequence ID" value="BBA32551.1"/>
    <property type="molecule type" value="Genomic_DNA"/>
</dbReference>
<evidence type="ECO:0000313" key="2">
    <source>
        <dbReference type="EMBL" id="BBA32551.1"/>
    </source>
</evidence>
<dbReference type="InterPro" id="IPR052022">
    <property type="entry name" value="26kDa_periplasmic_antigen"/>
</dbReference>
<dbReference type="Pfam" id="PF04402">
    <property type="entry name" value="SIMPL"/>
    <property type="match status" value="1"/>
</dbReference>
<dbReference type="Proteomes" id="UP000266313">
    <property type="component" value="Chromosome"/>
</dbReference>
<dbReference type="PANTHER" id="PTHR34387">
    <property type="entry name" value="SLR1258 PROTEIN"/>
    <property type="match status" value="1"/>
</dbReference>